<dbReference type="InterPro" id="IPR011453">
    <property type="entry name" value="DUF1559"/>
</dbReference>
<dbReference type="RefSeq" id="WP_146577687.1">
    <property type="nucleotide sequence ID" value="NZ_SJPM01000003.1"/>
</dbReference>
<dbReference type="PROSITE" id="PS00409">
    <property type="entry name" value="PROKAR_NTER_METHYL"/>
    <property type="match status" value="1"/>
</dbReference>
<name>A0A5C6ALL6_9BACT</name>
<dbReference type="Gene3D" id="3.30.700.10">
    <property type="entry name" value="Glycoprotein, Type 4 Pilin"/>
    <property type="match status" value="1"/>
</dbReference>
<dbReference type="AlphaFoldDB" id="A0A5C6ALL6"/>
<organism evidence="2 3">
    <name type="scientific">Neorhodopirellula pilleata</name>
    <dbReference type="NCBI Taxonomy" id="2714738"/>
    <lineage>
        <taxon>Bacteria</taxon>
        <taxon>Pseudomonadati</taxon>
        <taxon>Planctomycetota</taxon>
        <taxon>Planctomycetia</taxon>
        <taxon>Pirellulales</taxon>
        <taxon>Pirellulaceae</taxon>
        <taxon>Neorhodopirellula</taxon>
    </lineage>
</organism>
<dbReference type="InterPro" id="IPR012902">
    <property type="entry name" value="N_methyl_site"/>
</dbReference>
<dbReference type="Proteomes" id="UP000316213">
    <property type="component" value="Unassembled WGS sequence"/>
</dbReference>
<protein>
    <submittedName>
        <fullName evidence="2">Putative major pilin subunit</fullName>
    </submittedName>
</protein>
<dbReference type="InterPro" id="IPR045584">
    <property type="entry name" value="Pilin-like"/>
</dbReference>
<dbReference type="EMBL" id="SJPM01000003">
    <property type="protein sequence ID" value="TWT99063.1"/>
    <property type="molecule type" value="Genomic_DNA"/>
</dbReference>
<evidence type="ECO:0000313" key="2">
    <source>
        <dbReference type="EMBL" id="TWT99063.1"/>
    </source>
</evidence>
<gene>
    <name evidence="2" type="ORF">Pla100_22390</name>
</gene>
<dbReference type="Pfam" id="PF07963">
    <property type="entry name" value="N_methyl"/>
    <property type="match status" value="1"/>
</dbReference>
<keyword evidence="3" id="KW-1185">Reference proteome</keyword>
<dbReference type="NCBIfam" id="TIGR04294">
    <property type="entry name" value="pre_pil_HX9DG"/>
    <property type="match status" value="1"/>
</dbReference>
<comment type="caution">
    <text evidence="2">The sequence shown here is derived from an EMBL/GenBank/DDBJ whole genome shotgun (WGS) entry which is preliminary data.</text>
</comment>
<dbReference type="OrthoDB" id="241541at2"/>
<evidence type="ECO:0000313" key="3">
    <source>
        <dbReference type="Proteomes" id="UP000316213"/>
    </source>
</evidence>
<reference evidence="2 3" key="1">
    <citation type="submission" date="2019-02" db="EMBL/GenBank/DDBJ databases">
        <title>Deep-cultivation of Planctomycetes and their phenomic and genomic characterization uncovers novel biology.</title>
        <authorList>
            <person name="Wiegand S."/>
            <person name="Jogler M."/>
            <person name="Boedeker C."/>
            <person name="Pinto D."/>
            <person name="Vollmers J."/>
            <person name="Rivas-Marin E."/>
            <person name="Kohn T."/>
            <person name="Peeters S.H."/>
            <person name="Heuer A."/>
            <person name="Rast P."/>
            <person name="Oberbeckmann S."/>
            <person name="Bunk B."/>
            <person name="Jeske O."/>
            <person name="Meyerdierks A."/>
            <person name="Storesund J.E."/>
            <person name="Kallscheuer N."/>
            <person name="Luecker S."/>
            <person name="Lage O.M."/>
            <person name="Pohl T."/>
            <person name="Merkel B.J."/>
            <person name="Hornburger P."/>
            <person name="Mueller R.-W."/>
            <person name="Bruemmer F."/>
            <person name="Labrenz M."/>
            <person name="Spormann A.M."/>
            <person name="Op Den Camp H."/>
            <person name="Overmann J."/>
            <person name="Amann R."/>
            <person name="Jetten M.S.M."/>
            <person name="Mascher T."/>
            <person name="Medema M.H."/>
            <person name="Devos D.P."/>
            <person name="Kaster A.-K."/>
            <person name="Ovreas L."/>
            <person name="Rohde M."/>
            <person name="Galperin M.Y."/>
            <person name="Jogler C."/>
        </authorList>
    </citation>
    <scope>NUCLEOTIDE SEQUENCE [LARGE SCALE GENOMIC DNA]</scope>
    <source>
        <strain evidence="2 3">Pla100</strain>
    </source>
</reference>
<dbReference type="NCBIfam" id="TIGR02532">
    <property type="entry name" value="IV_pilin_GFxxxE"/>
    <property type="match status" value="1"/>
</dbReference>
<dbReference type="SUPFAM" id="SSF54523">
    <property type="entry name" value="Pili subunits"/>
    <property type="match status" value="1"/>
</dbReference>
<sequence>MNRPRVLFRGFTLVELLVVIAIIAVLIGILLPAVQAAREAARRMTCSNHLKQIGLAMHNYHAAYNQLPEHMGGTKHGYYIHGGLIGYTRSNYRMLSVFVGLLPQLEQQGLWEMISHELVASNNSAITFPPMGPFPNRELSDYAHSYYEPWMTEVPTLRCPSDPGTGLPARGRTNYAVCVGDSVHHSVKGFQDDRGSTVNSIVEGSKAAQRGMFVARRATKFRDVNDGLASTIALAEIATELGDADIRTWPAMAAANVSWDGSGMVPTGRALMCAPWINPQRPRFWSTTVPNSVALLNGNVAAGMSAFFGQFRRGYSWASGSIIDSAFFTILPPNRELCWNVYNLGPTNAPGLAPPSSQHSGGIHILMGDGAVRYVTDSIDSGDTNSAMVSIAPGGLPPGSPSPYGVWGALGTRASGEPTHGDW</sequence>
<dbReference type="Pfam" id="PF07596">
    <property type="entry name" value="SBP_bac_10"/>
    <property type="match status" value="1"/>
</dbReference>
<evidence type="ECO:0000259" key="1">
    <source>
        <dbReference type="Pfam" id="PF07596"/>
    </source>
</evidence>
<proteinExistence type="predicted"/>
<dbReference type="PANTHER" id="PTHR30093:SF2">
    <property type="entry name" value="TYPE II SECRETION SYSTEM PROTEIN H"/>
    <property type="match status" value="1"/>
</dbReference>
<accession>A0A5C6ALL6</accession>
<feature type="domain" description="DUF1559" evidence="1">
    <location>
        <begin position="35"/>
        <end position="381"/>
    </location>
</feature>
<dbReference type="PANTHER" id="PTHR30093">
    <property type="entry name" value="GENERAL SECRETION PATHWAY PROTEIN G"/>
    <property type="match status" value="1"/>
</dbReference>
<dbReference type="InterPro" id="IPR027558">
    <property type="entry name" value="Pre_pil_HX9DG_C"/>
</dbReference>